<dbReference type="PROSITE" id="PS51686">
    <property type="entry name" value="SAM_MT_RSMB_NOP"/>
    <property type="match status" value="1"/>
</dbReference>
<reference evidence="7" key="1">
    <citation type="journal article" date="2015" name="Int. J. Syst. Evol. Microbiol.">
        <title>Rhizobium alvei sp. nov., isolated from a freshwater river.</title>
        <authorList>
            <person name="Sheu S.Y."/>
            <person name="Huang H.W."/>
            <person name="Young C.C."/>
            <person name="Chen W.M."/>
        </authorList>
    </citation>
    <scope>NUCLEOTIDE SEQUENCE</scope>
    <source>
        <strain evidence="7">TNR-22</strain>
    </source>
</reference>
<evidence type="ECO:0000313" key="7">
    <source>
        <dbReference type="EMBL" id="MDO6964745.1"/>
    </source>
</evidence>
<comment type="similarity">
    <text evidence="5">Belongs to the class I-like SAM-binding methyltransferase superfamily. RsmB/NOP family.</text>
</comment>
<proteinExistence type="inferred from homology"/>
<name>A0ABT8YLZ5_9HYPH</name>
<keyword evidence="3 5" id="KW-0949">S-adenosyl-L-methionine</keyword>
<dbReference type="EMBL" id="JAUOZU010000008">
    <property type="protein sequence ID" value="MDO6964745.1"/>
    <property type="molecule type" value="Genomic_DNA"/>
</dbReference>
<feature type="binding site" evidence="5">
    <location>
        <begin position="242"/>
        <end position="248"/>
    </location>
    <ligand>
        <name>S-adenosyl-L-methionine</name>
        <dbReference type="ChEBI" id="CHEBI:59789"/>
    </ligand>
</feature>
<comment type="caution">
    <text evidence="5">Lacks conserved residue(s) required for the propagation of feature annotation.</text>
</comment>
<dbReference type="InterPro" id="IPR001678">
    <property type="entry name" value="MeTrfase_RsmB-F_NOP2_dom"/>
</dbReference>
<reference evidence="7" key="2">
    <citation type="submission" date="2023-07" db="EMBL/GenBank/DDBJ databases">
        <authorList>
            <person name="Shen H."/>
        </authorList>
    </citation>
    <scope>NUCLEOTIDE SEQUENCE</scope>
    <source>
        <strain evidence="7">TNR-22</strain>
    </source>
</reference>
<evidence type="ECO:0000256" key="4">
    <source>
        <dbReference type="ARBA" id="ARBA00022884"/>
    </source>
</evidence>
<dbReference type="InterPro" id="IPR006027">
    <property type="entry name" value="NusB_RsmB_TIM44"/>
</dbReference>
<dbReference type="InterPro" id="IPR029063">
    <property type="entry name" value="SAM-dependent_MTases_sf"/>
</dbReference>
<dbReference type="Pfam" id="PF01029">
    <property type="entry name" value="NusB"/>
    <property type="match status" value="1"/>
</dbReference>
<dbReference type="InterPro" id="IPR049560">
    <property type="entry name" value="MeTrfase_RsmB-F_NOP2_cat"/>
</dbReference>
<keyword evidence="8" id="KW-1185">Reference proteome</keyword>
<dbReference type="PANTHER" id="PTHR22807">
    <property type="entry name" value="NOP2 YEAST -RELATED NOL1/NOP2/FMU SUN DOMAIN-CONTAINING"/>
    <property type="match status" value="1"/>
</dbReference>
<dbReference type="PRINTS" id="PR02008">
    <property type="entry name" value="RCMTFAMILY"/>
</dbReference>
<dbReference type="PANTHER" id="PTHR22807:SF61">
    <property type="entry name" value="NOL1_NOP2_SUN FAMILY PROTEIN _ ANTITERMINATION NUSB DOMAIN-CONTAINING PROTEIN"/>
    <property type="match status" value="1"/>
</dbReference>
<dbReference type="CDD" id="cd02440">
    <property type="entry name" value="AdoMet_MTases"/>
    <property type="match status" value="1"/>
</dbReference>
<dbReference type="Gene3D" id="3.40.50.150">
    <property type="entry name" value="Vaccinia Virus protein VP39"/>
    <property type="match status" value="1"/>
</dbReference>
<organism evidence="7 8">
    <name type="scientific">Rhizobium alvei</name>
    <dbReference type="NCBI Taxonomy" id="1132659"/>
    <lineage>
        <taxon>Bacteria</taxon>
        <taxon>Pseudomonadati</taxon>
        <taxon>Pseudomonadota</taxon>
        <taxon>Alphaproteobacteria</taxon>
        <taxon>Hyphomicrobiales</taxon>
        <taxon>Rhizobiaceae</taxon>
        <taxon>Rhizobium/Agrobacterium group</taxon>
        <taxon>Rhizobium</taxon>
    </lineage>
</organism>
<evidence type="ECO:0000256" key="1">
    <source>
        <dbReference type="ARBA" id="ARBA00022603"/>
    </source>
</evidence>
<evidence type="ECO:0000259" key="6">
    <source>
        <dbReference type="PROSITE" id="PS51686"/>
    </source>
</evidence>
<protein>
    <submittedName>
        <fullName evidence="7">RsmB/NOP family class I SAM-dependent RNA methyltransferase</fullName>
        <ecNumber evidence="7">2.1.1.-</ecNumber>
    </submittedName>
</protein>
<keyword evidence="4 5" id="KW-0694">RNA-binding</keyword>
<gene>
    <name evidence="7" type="ORF">Q4481_12325</name>
</gene>
<evidence type="ECO:0000256" key="2">
    <source>
        <dbReference type="ARBA" id="ARBA00022679"/>
    </source>
</evidence>
<dbReference type="EC" id="2.1.1.-" evidence="7"/>
<evidence type="ECO:0000256" key="3">
    <source>
        <dbReference type="ARBA" id="ARBA00022691"/>
    </source>
</evidence>
<dbReference type="GO" id="GO:0032259">
    <property type="term" value="P:methylation"/>
    <property type="evidence" value="ECO:0007669"/>
    <property type="project" value="UniProtKB-KW"/>
</dbReference>
<dbReference type="InterPro" id="IPR035926">
    <property type="entry name" value="NusB-like_sf"/>
</dbReference>
<accession>A0ABT8YLZ5</accession>
<feature type="domain" description="SAM-dependent MTase RsmB/NOP-type" evidence="6">
    <location>
        <begin position="149"/>
        <end position="423"/>
    </location>
</feature>
<sequence>MAATKLLAAVLEQKASLDGLLDEDHGNPAFVALNPTDRAMVKAILHSCLRHLTWIESIFARFLDKPLPDGARNLRHILAIAAAQILFLDIPDHSAVDLAVEQARRDPRSARFANLVNALLRRLGREKDSVLAAVSQEVDLLPGWFMQRLVSAYGIEAAKAISIACATPAPIDLTVKSDPQGWAERLGGTVLATGTVRLGTFEGSVTALPGFTEGEWWVQDAAAAIPARLMGDIRGKKVADLCAAPGGKTAQLVLQGAQVTAVEQSASRLKRLQSNLGRLGLSCATHLSKLEDFEPDQPLDAILLDAPCSSTGTIRRHPDVLWSKGPEDIEKLAGVQRRLLEQAFRRLPTGGKLVFSNCSLDPIEGENLISVFLSEHAEAELVAIDPADWPGLETAVTGRGEMRTTPAMLGGMDGFYAAVIRRK</sequence>
<dbReference type="SUPFAM" id="SSF53335">
    <property type="entry name" value="S-adenosyl-L-methionine-dependent methyltransferases"/>
    <property type="match status" value="1"/>
</dbReference>
<dbReference type="Gene3D" id="1.10.940.10">
    <property type="entry name" value="NusB-like"/>
    <property type="match status" value="1"/>
</dbReference>
<feature type="binding site" evidence="5">
    <location>
        <position position="263"/>
    </location>
    <ligand>
        <name>S-adenosyl-L-methionine</name>
        <dbReference type="ChEBI" id="CHEBI:59789"/>
    </ligand>
</feature>
<dbReference type="Pfam" id="PF01189">
    <property type="entry name" value="Methyltr_RsmB-F"/>
    <property type="match status" value="1"/>
</dbReference>
<dbReference type="GO" id="GO:0008168">
    <property type="term" value="F:methyltransferase activity"/>
    <property type="evidence" value="ECO:0007669"/>
    <property type="project" value="UniProtKB-KW"/>
</dbReference>
<evidence type="ECO:0000256" key="5">
    <source>
        <dbReference type="PROSITE-ProRule" id="PRU01023"/>
    </source>
</evidence>
<feature type="binding site" evidence="5">
    <location>
        <position position="305"/>
    </location>
    <ligand>
        <name>S-adenosyl-L-methionine</name>
        <dbReference type="ChEBI" id="CHEBI:59789"/>
    </ligand>
</feature>
<comment type="caution">
    <text evidence="7">The sequence shown here is derived from an EMBL/GenBank/DDBJ whole genome shotgun (WGS) entry which is preliminary data.</text>
</comment>
<dbReference type="Proteomes" id="UP001174932">
    <property type="component" value="Unassembled WGS sequence"/>
</dbReference>
<dbReference type="InterPro" id="IPR023267">
    <property type="entry name" value="RCMT"/>
</dbReference>
<dbReference type="SUPFAM" id="SSF48013">
    <property type="entry name" value="NusB-like"/>
    <property type="match status" value="1"/>
</dbReference>
<keyword evidence="2 5" id="KW-0808">Transferase</keyword>
<evidence type="ECO:0000313" key="8">
    <source>
        <dbReference type="Proteomes" id="UP001174932"/>
    </source>
</evidence>
<feature type="active site" description="Nucleophile" evidence="5">
    <location>
        <position position="358"/>
    </location>
</feature>
<keyword evidence="1 5" id="KW-0489">Methyltransferase</keyword>